<dbReference type="AlphaFoldDB" id="A0A4Y5YES5"/>
<proteinExistence type="predicted"/>
<feature type="DNA-binding region" description="H-T-H motif" evidence="4">
    <location>
        <begin position="34"/>
        <end position="53"/>
    </location>
</feature>
<name>A0A4Y5YES5_9GAMM</name>
<evidence type="ECO:0000256" key="3">
    <source>
        <dbReference type="ARBA" id="ARBA00023163"/>
    </source>
</evidence>
<keyword evidence="3" id="KW-0804">Transcription</keyword>
<keyword evidence="7" id="KW-1185">Reference proteome</keyword>
<keyword evidence="1" id="KW-0805">Transcription regulation</keyword>
<evidence type="ECO:0000256" key="2">
    <source>
        <dbReference type="ARBA" id="ARBA00023125"/>
    </source>
</evidence>
<protein>
    <submittedName>
        <fullName evidence="6">TetR/AcrR family transcriptional regulator</fullName>
    </submittedName>
</protein>
<dbReference type="SUPFAM" id="SSF48498">
    <property type="entry name" value="Tetracyclin repressor-like, C-terminal domain"/>
    <property type="match status" value="1"/>
</dbReference>
<gene>
    <name evidence="6" type="ORF">FH971_09905</name>
</gene>
<accession>A0A4Y5YES5</accession>
<organism evidence="6 7">
    <name type="scientific">Shewanella polaris</name>
    <dbReference type="NCBI Taxonomy" id="2588449"/>
    <lineage>
        <taxon>Bacteria</taxon>
        <taxon>Pseudomonadati</taxon>
        <taxon>Pseudomonadota</taxon>
        <taxon>Gammaproteobacteria</taxon>
        <taxon>Alteromonadales</taxon>
        <taxon>Shewanellaceae</taxon>
        <taxon>Shewanella</taxon>
    </lineage>
</organism>
<keyword evidence="2 4" id="KW-0238">DNA-binding</keyword>
<dbReference type="InterPro" id="IPR001647">
    <property type="entry name" value="HTH_TetR"/>
</dbReference>
<dbReference type="GO" id="GO:0003677">
    <property type="term" value="F:DNA binding"/>
    <property type="evidence" value="ECO:0007669"/>
    <property type="project" value="UniProtKB-UniRule"/>
</dbReference>
<sequence length="202" mass="22219">MIQNKAGRPRAFDRSEALLSAMHVFWKQGYDAASIKDLTQAMGINSPSLYSVFGDKRKLYLEAINCYATIDACAPLVAFETEPDINQAVRSFMIAVIDYSTANGSGAKGCFLSSSVATSAGEVEGAQELLQRAVLDTDARLSRRFELEKASGVLPANFPSLARAKLMFDIRQGYVFRARAGFKSESMKQDVEYRVHMILANP</sequence>
<dbReference type="PANTHER" id="PTHR47506">
    <property type="entry name" value="TRANSCRIPTIONAL REGULATORY PROTEIN"/>
    <property type="match status" value="1"/>
</dbReference>
<dbReference type="InterPro" id="IPR036271">
    <property type="entry name" value="Tet_transcr_reg_TetR-rel_C_sf"/>
</dbReference>
<dbReference type="Pfam" id="PF00440">
    <property type="entry name" value="TetR_N"/>
    <property type="match status" value="1"/>
</dbReference>
<dbReference type="InterPro" id="IPR009057">
    <property type="entry name" value="Homeodomain-like_sf"/>
</dbReference>
<dbReference type="RefSeq" id="WP_140234184.1">
    <property type="nucleotide sequence ID" value="NZ_CP041036.1"/>
</dbReference>
<dbReference type="Gene3D" id="1.10.357.10">
    <property type="entry name" value="Tetracycline Repressor, domain 2"/>
    <property type="match status" value="1"/>
</dbReference>
<evidence type="ECO:0000256" key="1">
    <source>
        <dbReference type="ARBA" id="ARBA00023015"/>
    </source>
</evidence>
<dbReference type="KEGG" id="spol:FH971_09905"/>
<dbReference type="PANTHER" id="PTHR47506:SF1">
    <property type="entry name" value="HTH-TYPE TRANSCRIPTIONAL REGULATOR YJDC"/>
    <property type="match status" value="1"/>
</dbReference>
<evidence type="ECO:0000313" key="7">
    <source>
        <dbReference type="Proteomes" id="UP000319809"/>
    </source>
</evidence>
<dbReference type="EMBL" id="CP041036">
    <property type="protein sequence ID" value="QDE31262.1"/>
    <property type="molecule type" value="Genomic_DNA"/>
</dbReference>
<dbReference type="Proteomes" id="UP000319809">
    <property type="component" value="Chromosome"/>
</dbReference>
<reference evidence="6 7" key="1">
    <citation type="submission" date="2019-06" db="EMBL/GenBank/DDBJ databases">
        <title>The genome of Shewanella sp. SM1901.</title>
        <authorList>
            <person name="Cha Q."/>
        </authorList>
    </citation>
    <scope>NUCLEOTIDE SEQUENCE [LARGE SCALE GENOMIC DNA]</scope>
    <source>
        <strain evidence="6 7">SM1901</strain>
    </source>
</reference>
<evidence type="ECO:0000256" key="4">
    <source>
        <dbReference type="PROSITE-ProRule" id="PRU00335"/>
    </source>
</evidence>
<dbReference type="Gene3D" id="1.10.10.60">
    <property type="entry name" value="Homeodomain-like"/>
    <property type="match status" value="1"/>
</dbReference>
<dbReference type="PROSITE" id="PS50977">
    <property type="entry name" value="HTH_TETR_2"/>
    <property type="match status" value="1"/>
</dbReference>
<evidence type="ECO:0000313" key="6">
    <source>
        <dbReference type="EMBL" id="QDE31262.1"/>
    </source>
</evidence>
<dbReference type="SUPFAM" id="SSF46689">
    <property type="entry name" value="Homeodomain-like"/>
    <property type="match status" value="1"/>
</dbReference>
<evidence type="ECO:0000259" key="5">
    <source>
        <dbReference type="PROSITE" id="PS50977"/>
    </source>
</evidence>
<feature type="domain" description="HTH tetR-type" evidence="5">
    <location>
        <begin position="11"/>
        <end position="71"/>
    </location>
</feature>